<organism evidence="2 3">
    <name type="scientific">Cylindrotheca closterium</name>
    <dbReference type="NCBI Taxonomy" id="2856"/>
    <lineage>
        <taxon>Eukaryota</taxon>
        <taxon>Sar</taxon>
        <taxon>Stramenopiles</taxon>
        <taxon>Ochrophyta</taxon>
        <taxon>Bacillariophyta</taxon>
        <taxon>Bacillariophyceae</taxon>
        <taxon>Bacillariophycidae</taxon>
        <taxon>Bacillariales</taxon>
        <taxon>Bacillariaceae</taxon>
        <taxon>Cylindrotheca</taxon>
    </lineage>
</organism>
<name>A0AAD2G944_9STRA</name>
<accession>A0AAD2G944</accession>
<comment type="caution">
    <text evidence="2">The sequence shown here is derived from an EMBL/GenBank/DDBJ whole genome shotgun (WGS) entry which is preliminary data.</text>
</comment>
<feature type="region of interest" description="Disordered" evidence="1">
    <location>
        <begin position="1"/>
        <end position="81"/>
    </location>
</feature>
<evidence type="ECO:0000313" key="2">
    <source>
        <dbReference type="EMBL" id="CAJ1966006.1"/>
    </source>
</evidence>
<protein>
    <submittedName>
        <fullName evidence="2">Uncharacterized protein</fullName>
    </submittedName>
</protein>
<keyword evidence="3" id="KW-1185">Reference proteome</keyword>
<gene>
    <name evidence="2" type="ORF">CYCCA115_LOCUS21590</name>
</gene>
<dbReference type="AlphaFoldDB" id="A0AAD2G944"/>
<proteinExistence type="predicted"/>
<dbReference type="EMBL" id="CAKOGP040002247">
    <property type="protein sequence ID" value="CAJ1966006.1"/>
    <property type="molecule type" value="Genomic_DNA"/>
</dbReference>
<dbReference type="Proteomes" id="UP001295423">
    <property type="component" value="Unassembled WGS sequence"/>
</dbReference>
<evidence type="ECO:0000313" key="3">
    <source>
        <dbReference type="Proteomes" id="UP001295423"/>
    </source>
</evidence>
<feature type="compositionally biased region" description="Low complexity" evidence="1">
    <location>
        <begin position="47"/>
        <end position="81"/>
    </location>
</feature>
<feature type="compositionally biased region" description="Polar residues" evidence="1">
    <location>
        <begin position="37"/>
        <end position="46"/>
    </location>
</feature>
<reference evidence="2" key="1">
    <citation type="submission" date="2023-08" db="EMBL/GenBank/DDBJ databases">
        <authorList>
            <person name="Audoor S."/>
            <person name="Bilcke G."/>
        </authorList>
    </citation>
    <scope>NUCLEOTIDE SEQUENCE</scope>
</reference>
<evidence type="ECO:0000256" key="1">
    <source>
        <dbReference type="SAM" id="MobiDB-lite"/>
    </source>
</evidence>
<sequence length="416" mass="46391">MMNNDKKQAPKGNSPIYRSVKMASSSMAPLPSVLRSPFQQDLGNGKQQQPHQPMLRHQQQQQQQQQQESSKTSSSDHSIPSLCSPLPCVPAEYMLERNQIHIQSTPPTEIANLVVESLHVRSYTISETSSEIKNGIRAESDKGLLFRVNFFKDNSTNGVLVEFQRLAGCSYEFQRAFQAVQRHVTLSSNTTSAAAASSSSSSSSSSLLPTEPERANVIAPVMQELKFPTCCIPPQDINQHNATEKLQETFHIALDLMQSERIDSQLLGLECMEPLSMKHEILPLLFEQESSLEALLKFCTPPNEALSQLEQQQDCLLKRRALSILANGLELATTPNVMDSTDQVLQTLLECLFASANKDAHQSFQVARCFIELSKEDEASQAILKESQVLQILTQQKHLALEQECQKLQQILSDES</sequence>